<sequence length="142" mass="15900">MSVVQTRPLHLELSRPGLNNLVLSQPSCLRHSVVFRHRNAVTAERFISNEAKGPTILNLVCYLDYLNSEIHQSRIRRKLFFRFYALLLRSEHSSDSSIRDPKSAAFERAEEPAGADVCLPGVFAVSTPKPVRPSSTALGLEQ</sequence>
<dbReference type="KEGG" id="ovi:T265_13788"/>
<dbReference type="EMBL" id="KL596722">
    <property type="protein sequence ID" value="KER27455.1"/>
    <property type="molecule type" value="Genomic_DNA"/>
</dbReference>
<protein>
    <submittedName>
        <fullName evidence="1">Uncharacterized protein</fullName>
    </submittedName>
</protein>
<organism evidence="1 2">
    <name type="scientific">Opisthorchis viverrini</name>
    <name type="common">Southeast Asian liver fluke</name>
    <dbReference type="NCBI Taxonomy" id="6198"/>
    <lineage>
        <taxon>Eukaryota</taxon>
        <taxon>Metazoa</taxon>
        <taxon>Spiralia</taxon>
        <taxon>Lophotrochozoa</taxon>
        <taxon>Platyhelminthes</taxon>
        <taxon>Trematoda</taxon>
        <taxon>Digenea</taxon>
        <taxon>Opisthorchiida</taxon>
        <taxon>Opisthorchiata</taxon>
        <taxon>Opisthorchiidae</taxon>
        <taxon>Opisthorchis</taxon>
    </lineage>
</organism>
<feature type="non-terminal residue" evidence="1">
    <location>
        <position position="142"/>
    </location>
</feature>
<accession>A0A074ZVP7</accession>
<evidence type="ECO:0000313" key="2">
    <source>
        <dbReference type="Proteomes" id="UP000054324"/>
    </source>
</evidence>
<dbReference type="CTD" id="20327955"/>
<evidence type="ECO:0000313" key="1">
    <source>
        <dbReference type="EMBL" id="KER27455.1"/>
    </source>
</evidence>
<name>A0A074ZVP7_OPIVI</name>
<dbReference type="Proteomes" id="UP000054324">
    <property type="component" value="Unassembled WGS sequence"/>
</dbReference>
<keyword evidence="2" id="KW-1185">Reference proteome</keyword>
<gene>
    <name evidence="1" type="ORF">T265_13788</name>
</gene>
<dbReference type="RefSeq" id="XP_009168800.1">
    <property type="nucleotide sequence ID" value="XM_009170536.1"/>
</dbReference>
<dbReference type="GeneID" id="20327955"/>
<dbReference type="AlphaFoldDB" id="A0A074ZVP7"/>
<proteinExistence type="predicted"/>
<reference evidence="1 2" key="1">
    <citation type="submission" date="2013-11" db="EMBL/GenBank/DDBJ databases">
        <title>Opisthorchis viverrini - life in the bile duct.</title>
        <authorList>
            <person name="Young N.D."/>
            <person name="Nagarajan N."/>
            <person name="Lin S.J."/>
            <person name="Korhonen P.K."/>
            <person name="Jex A.R."/>
            <person name="Hall R.S."/>
            <person name="Safavi-Hemami H."/>
            <person name="Kaewkong W."/>
            <person name="Bertrand D."/>
            <person name="Gao S."/>
            <person name="Seet Q."/>
            <person name="Wongkham S."/>
            <person name="Teh B.T."/>
            <person name="Wongkham C."/>
            <person name="Intapan P.M."/>
            <person name="Maleewong W."/>
            <person name="Yang X."/>
            <person name="Hu M."/>
            <person name="Wang Z."/>
            <person name="Hofmann A."/>
            <person name="Sternberg P.W."/>
            <person name="Tan P."/>
            <person name="Wang J."/>
            <person name="Gasser R.B."/>
        </authorList>
    </citation>
    <scope>NUCLEOTIDE SEQUENCE [LARGE SCALE GENOMIC DNA]</scope>
</reference>